<gene>
    <name evidence="2" type="ORF">AAHA92_13972</name>
</gene>
<organism evidence="2 3">
    <name type="scientific">Salvia divinorum</name>
    <name type="common">Maria pastora</name>
    <name type="synonym">Diviner's sage</name>
    <dbReference type="NCBI Taxonomy" id="28513"/>
    <lineage>
        <taxon>Eukaryota</taxon>
        <taxon>Viridiplantae</taxon>
        <taxon>Streptophyta</taxon>
        <taxon>Embryophyta</taxon>
        <taxon>Tracheophyta</taxon>
        <taxon>Spermatophyta</taxon>
        <taxon>Magnoliopsida</taxon>
        <taxon>eudicotyledons</taxon>
        <taxon>Gunneridae</taxon>
        <taxon>Pentapetalae</taxon>
        <taxon>asterids</taxon>
        <taxon>lamiids</taxon>
        <taxon>Lamiales</taxon>
        <taxon>Lamiaceae</taxon>
        <taxon>Nepetoideae</taxon>
        <taxon>Mentheae</taxon>
        <taxon>Salviinae</taxon>
        <taxon>Salvia</taxon>
        <taxon>Salvia subgen. Calosphace</taxon>
    </lineage>
</organism>
<evidence type="ECO:0008006" key="4">
    <source>
        <dbReference type="Google" id="ProtNLM"/>
    </source>
</evidence>
<keyword evidence="1" id="KW-0812">Transmembrane</keyword>
<keyword evidence="3" id="KW-1185">Reference proteome</keyword>
<evidence type="ECO:0000313" key="2">
    <source>
        <dbReference type="EMBL" id="KAL1553276.1"/>
    </source>
</evidence>
<accession>A0ABD1HA07</accession>
<dbReference type="PANTHER" id="PTHR33237:SF31">
    <property type="entry name" value="F2P16.13 PROTEIN"/>
    <property type="match status" value="1"/>
</dbReference>
<dbReference type="Proteomes" id="UP001567538">
    <property type="component" value="Unassembled WGS sequence"/>
</dbReference>
<evidence type="ECO:0000256" key="1">
    <source>
        <dbReference type="SAM" id="Phobius"/>
    </source>
</evidence>
<dbReference type="PANTHER" id="PTHR33237">
    <property type="entry name" value="F2P16.13 PROTEIN-RELATED"/>
    <property type="match status" value="1"/>
</dbReference>
<keyword evidence="1" id="KW-1133">Transmembrane helix</keyword>
<evidence type="ECO:0000313" key="3">
    <source>
        <dbReference type="Proteomes" id="UP001567538"/>
    </source>
</evidence>
<comment type="caution">
    <text evidence="2">The sequence shown here is derived from an EMBL/GenBank/DDBJ whole genome shotgun (WGS) entry which is preliminary data.</text>
</comment>
<name>A0ABD1HA07_SALDI</name>
<proteinExistence type="predicted"/>
<feature type="transmembrane region" description="Helical" evidence="1">
    <location>
        <begin position="20"/>
        <end position="41"/>
    </location>
</feature>
<keyword evidence="1" id="KW-0472">Membrane</keyword>
<dbReference type="EMBL" id="JBEAFC010000006">
    <property type="protein sequence ID" value="KAL1553276.1"/>
    <property type="molecule type" value="Genomic_DNA"/>
</dbReference>
<protein>
    <recommendedName>
        <fullName evidence="4">Transmembrane protein</fullName>
    </recommendedName>
</protein>
<reference evidence="2 3" key="1">
    <citation type="submission" date="2024-06" db="EMBL/GenBank/DDBJ databases">
        <title>A chromosome level genome sequence of Diviner's sage (Salvia divinorum).</title>
        <authorList>
            <person name="Ford S.A."/>
            <person name="Ro D.-K."/>
            <person name="Ness R.W."/>
            <person name="Phillips M.A."/>
        </authorList>
    </citation>
    <scope>NUCLEOTIDE SEQUENCE [LARGE SCALE GENOMIC DNA]</scope>
    <source>
        <strain evidence="2">SAF-2024a</strain>
        <tissue evidence="2">Leaf</tissue>
    </source>
</reference>
<sequence>MARPSPNSMQHQFTSFTPLGSFVALAAVFSVFAAVIFLCGAHHGMIASVMGREKTKTKTKTVRLGGEKQKKGMEKMKSSLSSKALLMSTMVSWRKVDNCGVEDEEEDDVVWKKTIIRGDKCRPIDFSGKILYDSDGNLLPE</sequence>
<dbReference type="AlphaFoldDB" id="A0ABD1HA07"/>